<gene>
    <name evidence="1" type="ORF">TcWFU_003169</name>
</gene>
<evidence type="ECO:0000313" key="2">
    <source>
        <dbReference type="Proteomes" id="UP001651158"/>
    </source>
</evidence>
<comment type="caution">
    <text evidence="1">The sequence shown here is derived from an EMBL/GenBank/DDBJ whole genome shotgun (WGS) entry which is preliminary data.</text>
</comment>
<accession>A0ABR4Q1C1</accession>
<evidence type="ECO:0000313" key="1">
    <source>
        <dbReference type="EMBL" id="KAL5103357.1"/>
    </source>
</evidence>
<sequence length="112" mass="12032">MSSASKTAGLESSSRFCWTLSVKLKNGSGSMPSYLVSHRLPTNASCSSSSSSCSFEYLRDQKLPPLNALLCSEALTLGLLIETEREGEEVEELAVTHWMLLPPAALQQPPSG</sequence>
<keyword evidence="2" id="KW-1185">Reference proteome</keyword>
<organism evidence="1 2">
    <name type="scientific">Taenia crassiceps</name>
    <dbReference type="NCBI Taxonomy" id="6207"/>
    <lineage>
        <taxon>Eukaryota</taxon>
        <taxon>Metazoa</taxon>
        <taxon>Spiralia</taxon>
        <taxon>Lophotrochozoa</taxon>
        <taxon>Platyhelminthes</taxon>
        <taxon>Cestoda</taxon>
        <taxon>Eucestoda</taxon>
        <taxon>Cyclophyllidea</taxon>
        <taxon>Taeniidae</taxon>
        <taxon>Taenia</taxon>
    </lineage>
</organism>
<protein>
    <submittedName>
        <fullName evidence="1">Uncharacterized protein</fullName>
    </submittedName>
</protein>
<name>A0ABR4Q1C1_9CEST</name>
<dbReference type="EMBL" id="JAKROA010000018">
    <property type="protein sequence ID" value="KAL5103357.1"/>
    <property type="molecule type" value="Genomic_DNA"/>
</dbReference>
<proteinExistence type="predicted"/>
<dbReference type="Proteomes" id="UP001651158">
    <property type="component" value="Unassembled WGS sequence"/>
</dbReference>
<reference evidence="1 2" key="1">
    <citation type="journal article" date="2022" name="Front. Cell. Infect. Microbiol.">
        <title>The Genomes of Two Strains of Taenia crassiceps the Animal Model for the Study of Human Cysticercosis.</title>
        <authorList>
            <person name="Bobes R.J."/>
            <person name="Estrada K."/>
            <person name="Rios-Valencia D.G."/>
            <person name="Calderon-Gallegos A."/>
            <person name="de la Torre P."/>
            <person name="Carrero J.C."/>
            <person name="Sanchez-Flores A."/>
            <person name="Laclette J.P."/>
        </authorList>
    </citation>
    <scope>NUCLEOTIDE SEQUENCE [LARGE SCALE GENOMIC DNA]</scope>
    <source>
        <strain evidence="1">WFUcys</strain>
    </source>
</reference>